<evidence type="ECO:0000256" key="1">
    <source>
        <dbReference type="SAM" id="MobiDB-lite"/>
    </source>
</evidence>
<sequence>MKPESDPAAAMTVTRTSNTALNSSAGVSLSQTPSGNVSLGLTRSRTLTVEYPLGTWSLSAHRLLDHQRPKAAAEEERPRYQWYWAGTHKESKRLSPDMKHTVKRHVVAKRIIPQDFFANRESKEEKTVQTEKAAGETGEPSASDSKTATDEPPQVTSTGSQESSYSLERLLSFHFHVQVRVKRRFGRFHRLVLLSTNDVKGKLANPTFEYDFDLKPEPYQYKEFEMPERDTPDIAASLNKLKKQVSLLRR</sequence>
<dbReference type="AlphaFoldDB" id="A0A2J6PE06"/>
<gene>
    <name evidence="2" type="ORF">NA56DRAFT_652600</name>
</gene>
<dbReference type="Proteomes" id="UP000235672">
    <property type="component" value="Unassembled WGS sequence"/>
</dbReference>
<keyword evidence="3" id="KW-1185">Reference proteome</keyword>
<reference evidence="2 3" key="1">
    <citation type="submission" date="2016-05" db="EMBL/GenBank/DDBJ databases">
        <title>A degradative enzymes factory behind the ericoid mycorrhizal symbiosis.</title>
        <authorList>
            <consortium name="DOE Joint Genome Institute"/>
            <person name="Martino E."/>
            <person name="Morin E."/>
            <person name="Grelet G."/>
            <person name="Kuo A."/>
            <person name="Kohler A."/>
            <person name="Daghino S."/>
            <person name="Barry K."/>
            <person name="Choi C."/>
            <person name="Cichocki N."/>
            <person name="Clum A."/>
            <person name="Copeland A."/>
            <person name="Hainaut M."/>
            <person name="Haridas S."/>
            <person name="Labutti K."/>
            <person name="Lindquist E."/>
            <person name="Lipzen A."/>
            <person name="Khouja H.-R."/>
            <person name="Murat C."/>
            <person name="Ohm R."/>
            <person name="Olson A."/>
            <person name="Spatafora J."/>
            <person name="Veneault-Fourrey C."/>
            <person name="Henrissat B."/>
            <person name="Grigoriev I."/>
            <person name="Martin F."/>
            <person name="Perotto S."/>
        </authorList>
    </citation>
    <scope>NUCLEOTIDE SEQUENCE [LARGE SCALE GENOMIC DNA]</scope>
    <source>
        <strain evidence="2 3">UAMH 7357</strain>
    </source>
</reference>
<evidence type="ECO:0000313" key="2">
    <source>
        <dbReference type="EMBL" id="PMD12285.1"/>
    </source>
</evidence>
<evidence type="ECO:0000313" key="3">
    <source>
        <dbReference type="Proteomes" id="UP000235672"/>
    </source>
</evidence>
<proteinExistence type="predicted"/>
<feature type="region of interest" description="Disordered" evidence="1">
    <location>
        <begin position="119"/>
        <end position="162"/>
    </location>
</feature>
<feature type="compositionally biased region" description="Polar residues" evidence="1">
    <location>
        <begin position="13"/>
        <end position="39"/>
    </location>
</feature>
<organism evidence="2 3">
    <name type="scientific">Hyaloscypha hepaticicola</name>
    <dbReference type="NCBI Taxonomy" id="2082293"/>
    <lineage>
        <taxon>Eukaryota</taxon>
        <taxon>Fungi</taxon>
        <taxon>Dikarya</taxon>
        <taxon>Ascomycota</taxon>
        <taxon>Pezizomycotina</taxon>
        <taxon>Leotiomycetes</taxon>
        <taxon>Helotiales</taxon>
        <taxon>Hyaloscyphaceae</taxon>
        <taxon>Hyaloscypha</taxon>
    </lineage>
</organism>
<dbReference type="OrthoDB" id="5428775at2759"/>
<feature type="compositionally biased region" description="Basic and acidic residues" evidence="1">
    <location>
        <begin position="119"/>
        <end position="129"/>
    </location>
</feature>
<name>A0A2J6PE06_9HELO</name>
<feature type="region of interest" description="Disordered" evidence="1">
    <location>
        <begin position="1"/>
        <end position="39"/>
    </location>
</feature>
<protein>
    <submittedName>
        <fullName evidence="2">Uncharacterized protein</fullName>
    </submittedName>
</protein>
<accession>A0A2J6PE06</accession>
<dbReference type="STRING" id="1745343.A0A2J6PE06"/>
<dbReference type="EMBL" id="KZ613556">
    <property type="protein sequence ID" value="PMD12285.1"/>
    <property type="molecule type" value="Genomic_DNA"/>
</dbReference>